<organism evidence="2 3">
    <name type="scientific">Ruminococcus flavefaciens 007c</name>
    <dbReference type="NCBI Taxonomy" id="1341157"/>
    <lineage>
        <taxon>Bacteria</taxon>
        <taxon>Bacillati</taxon>
        <taxon>Bacillota</taxon>
        <taxon>Clostridia</taxon>
        <taxon>Eubacteriales</taxon>
        <taxon>Oscillospiraceae</taxon>
        <taxon>Ruminococcus</taxon>
    </lineage>
</organism>
<keyword evidence="1" id="KW-0812">Transmembrane</keyword>
<sequence>MDSESLVSVPMLAEVNDKEFDNSQYGLGSFSAEVGETFYYNYFKENDIEMNRHEYTYGSYISQFGLQGYFCCFIARVIKSSGTVGVMRAVFCLLTVFLTFLIAAGIKKHYGLLPAVCSWIVLIYSHWVYDFAPNLYWAMFTWLVPIMLGLMCVNHEDKRKLIYPLFFIAMVVKCLCGYEYISTIMLSGEAFLIAEWLIKKEKRRQLTYCIIISGLCMLMGFIAVMLFQSYRYGEGDLIKGFKFFKYYLVERRTFGNYAEYEPVYADSLNASVWAVLKKYFWSLPDGKKITMLLAAGVLSVLIQKVFFRKDVRIKATFVVIQLISALSWIVLAKSHSFIHVHINFIVFYIGFAQVCVYCAADAVLSHIRVCVENDGNDMSNKSKIRFSLVK</sequence>
<evidence type="ECO:0000313" key="2">
    <source>
        <dbReference type="EMBL" id="EWM53917.1"/>
    </source>
</evidence>
<feature type="transmembrane region" description="Helical" evidence="1">
    <location>
        <begin position="206"/>
        <end position="227"/>
    </location>
</feature>
<proteinExistence type="predicted"/>
<name>W7UZK6_RUMFL</name>
<keyword evidence="3" id="KW-1185">Reference proteome</keyword>
<protein>
    <recommendedName>
        <fullName evidence="4">Glycosyltransferase RgtA/B/C/D-like domain-containing protein</fullName>
    </recommendedName>
</protein>
<dbReference type="PATRIC" id="fig|1341157.4.peg.1564"/>
<evidence type="ECO:0008006" key="4">
    <source>
        <dbReference type="Google" id="ProtNLM"/>
    </source>
</evidence>
<dbReference type="AlphaFoldDB" id="W7UZK6"/>
<dbReference type="EMBL" id="ATAX01000023">
    <property type="protein sequence ID" value="EWM53917.1"/>
    <property type="molecule type" value="Genomic_DNA"/>
</dbReference>
<keyword evidence="1" id="KW-1133">Transmembrane helix</keyword>
<dbReference type="RefSeq" id="WP_037298870.1">
    <property type="nucleotide sequence ID" value="NZ_ATAX01000023.1"/>
</dbReference>
<feature type="transmembrane region" description="Helical" evidence="1">
    <location>
        <begin position="135"/>
        <end position="153"/>
    </location>
</feature>
<feature type="transmembrane region" description="Helical" evidence="1">
    <location>
        <begin position="84"/>
        <end position="103"/>
    </location>
</feature>
<dbReference type="OrthoDB" id="9133572at2"/>
<evidence type="ECO:0000256" key="1">
    <source>
        <dbReference type="SAM" id="Phobius"/>
    </source>
</evidence>
<reference evidence="2 3" key="1">
    <citation type="journal article" date="2014" name="PLoS ONE">
        <title>Rumen cellulosomics: divergent fiber-degrading strategies revealed by comparative genome-wide analysis of six ruminococcal strains.</title>
        <authorList>
            <person name="Dassa B."/>
            <person name="Borovok I."/>
            <person name="Ruimy-Israeli V."/>
            <person name="Lamed R."/>
            <person name="Flint H.J."/>
            <person name="Duncan S.H."/>
            <person name="Henrissat B."/>
            <person name="Coutinho P."/>
            <person name="Morrison M."/>
            <person name="Mosoni P."/>
            <person name="Yeoman C.J."/>
            <person name="White B.A."/>
            <person name="Bayer E.A."/>
        </authorList>
    </citation>
    <scope>NUCLEOTIDE SEQUENCE [LARGE SCALE GENOMIC DNA]</scope>
    <source>
        <strain evidence="2 3">007c</strain>
    </source>
</reference>
<accession>W7UZK6</accession>
<feature type="transmembrane region" description="Helical" evidence="1">
    <location>
        <begin position="110"/>
        <end position="129"/>
    </location>
</feature>
<feature type="transmembrane region" description="Helical" evidence="1">
    <location>
        <begin position="289"/>
        <end position="306"/>
    </location>
</feature>
<comment type="caution">
    <text evidence="2">The sequence shown here is derived from an EMBL/GenBank/DDBJ whole genome shotgun (WGS) entry which is preliminary data.</text>
</comment>
<feature type="transmembrane region" description="Helical" evidence="1">
    <location>
        <begin position="313"/>
        <end position="331"/>
    </location>
</feature>
<feature type="transmembrane region" description="Helical" evidence="1">
    <location>
        <begin position="60"/>
        <end position="78"/>
    </location>
</feature>
<dbReference type="eggNOG" id="ENOG502ZB2F">
    <property type="taxonomic scope" value="Bacteria"/>
</dbReference>
<gene>
    <name evidence="2" type="ORF">RF007C_09400</name>
</gene>
<keyword evidence="1" id="KW-0472">Membrane</keyword>
<feature type="transmembrane region" description="Helical" evidence="1">
    <location>
        <begin position="337"/>
        <end position="359"/>
    </location>
</feature>
<dbReference type="Proteomes" id="UP000019365">
    <property type="component" value="Unassembled WGS sequence"/>
</dbReference>
<evidence type="ECO:0000313" key="3">
    <source>
        <dbReference type="Proteomes" id="UP000019365"/>
    </source>
</evidence>